<accession>A0A8X7VIJ8</accession>
<feature type="compositionally biased region" description="Basic residues" evidence="1">
    <location>
        <begin position="1"/>
        <end position="10"/>
    </location>
</feature>
<protein>
    <submittedName>
        <fullName evidence="2">Uncharacterized protein</fullName>
    </submittedName>
</protein>
<feature type="region of interest" description="Disordered" evidence="1">
    <location>
        <begin position="1"/>
        <end position="33"/>
    </location>
</feature>
<proteinExistence type="predicted"/>
<comment type="caution">
    <text evidence="2">The sequence shown here is derived from an EMBL/GenBank/DDBJ whole genome shotgun (WGS) entry which is preliminary data.</text>
</comment>
<evidence type="ECO:0000313" key="3">
    <source>
        <dbReference type="Proteomes" id="UP000886595"/>
    </source>
</evidence>
<organism evidence="2 3">
    <name type="scientific">Brassica carinata</name>
    <name type="common">Ethiopian mustard</name>
    <name type="synonym">Abyssinian cabbage</name>
    <dbReference type="NCBI Taxonomy" id="52824"/>
    <lineage>
        <taxon>Eukaryota</taxon>
        <taxon>Viridiplantae</taxon>
        <taxon>Streptophyta</taxon>
        <taxon>Embryophyta</taxon>
        <taxon>Tracheophyta</taxon>
        <taxon>Spermatophyta</taxon>
        <taxon>Magnoliopsida</taxon>
        <taxon>eudicotyledons</taxon>
        <taxon>Gunneridae</taxon>
        <taxon>Pentapetalae</taxon>
        <taxon>rosids</taxon>
        <taxon>malvids</taxon>
        <taxon>Brassicales</taxon>
        <taxon>Brassicaceae</taxon>
        <taxon>Brassiceae</taxon>
        <taxon>Brassica</taxon>
    </lineage>
</organism>
<gene>
    <name evidence="2" type="ORF">Bca52824_023338</name>
</gene>
<evidence type="ECO:0000313" key="2">
    <source>
        <dbReference type="EMBL" id="KAG2311781.1"/>
    </source>
</evidence>
<reference evidence="2 3" key="1">
    <citation type="submission" date="2020-02" db="EMBL/GenBank/DDBJ databases">
        <authorList>
            <person name="Ma Q."/>
            <person name="Huang Y."/>
            <person name="Song X."/>
            <person name="Pei D."/>
        </authorList>
    </citation>
    <scope>NUCLEOTIDE SEQUENCE [LARGE SCALE GENOMIC DNA]</scope>
    <source>
        <strain evidence="2">Sxm20200214</strain>
        <tissue evidence="2">Leaf</tissue>
    </source>
</reference>
<name>A0A8X7VIJ8_BRACI</name>
<keyword evidence="3" id="KW-1185">Reference proteome</keyword>
<dbReference type="EMBL" id="JAAMPC010000005">
    <property type="protein sequence ID" value="KAG2311781.1"/>
    <property type="molecule type" value="Genomic_DNA"/>
</dbReference>
<dbReference type="Proteomes" id="UP000886595">
    <property type="component" value="Unassembled WGS sequence"/>
</dbReference>
<dbReference type="AlphaFoldDB" id="A0A8X7VIJ8"/>
<evidence type="ECO:0000256" key="1">
    <source>
        <dbReference type="SAM" id="MobiDB-lite"/>
    </source>
</evidence>
<sequence length="88" mass="9260">MKKKKAKKSKFPASKSHTSKSSPPAKSPDVASDLNDTISSVSVVVSDAHADFPVEVAAQPPLEVTVLVLSSAGSPSEQIVIVDRSFLR</sequence>